<dbReference type="AlphaFoldDB" id="A0A915ZM43"/>
<evidence type="ECO:0000313" key="1">
    <source>
        <dbReference type="EMBL" id="CAB5380397.1"/>
    </source>
</evidence>
<dbReference type="OrthoDB" id="10271169at2759"/>
<gene>
    <name evidence="1" type="ORF">CHRIB12_LOCUS17064</name>
</gene>
<evidence type="ECO:0000313" key="2">
    <source>
        <dbReference type="Proteomes" id="UP000684084"/>
    </source>
</evidence>
<comment type="caution">
    <text evidence="1">The sequence shown here is derived from an EMBL/GenBank/DDBJ whole genome shotgun (WGS) entry which is preliminary data.</text>
</comment>
<dbReference type="Proteomes" id="UP000684084">
    <property type="component" value="Unassembled WGS sequence"/>
</dbReference>
<accession>A0A915ZM43</accession>
<organism evidence="1 2">
    <name type="scientific">Rhizophagus irregularis</name>
    <dbReference type="NCBI Taxonomy" id="588596"/>
    <lineage>
        <taxon>Eukaryota</taxon>
        <taxon>Fungi</taxon>
        <taxon>Fungi incertae sedis</taxon>
        <taxon>Mucoromycota</taxon>
        <taxon>Glomeromycotina</taxon>
        <taxon>Glomeromycetes</taxon>
        <taxon>Glomerales</taxon>
        <taxon>Glomeraceae</taxon>
        <taxon>Rhizophagus</taxon>
    </lineage>
</organism>
<sequence length="87" mass="10199">MRFYFSLRFCKSYQKHSNVDSCTLILSQRISPNYGNNNSTIIFISNCRAIPSNSVKRFTSTDLTEIDYNTDFDPNVKKGTYRTENFY</sequence>
<reference evidence="1" key="1">
    <citation type="submission" date="2020-05" db="EMBL/GenBank/DDBJ databases">
        <authorList>
            <person name="Rincon C."/>
            <person name="Sanders R I."/>
            <person name="Robbins C."/>
            <person name="Chaturvedi A."/>
        </authorList>
    </citation>
    <scope>NUCLEOTIDE SEQUENCE</scope>
    <source>
        <strain evidence="1">CHB12</strain>
    </source>
</reference>
<protein>
    <submittedName>
        <fullName evidence="1">Uncharacterized protein</fullName>
    </submittedName>
</protein>
<proteinExistence type="predicted"/>
<name>A0A915ZM43_9GLOM</name>
<dbReference type="EMBL" id="CAGKOT010000042">
    <property type="protein sequence ID" value="CAB5380397.1"/>
    <property type="molecule type" value="Genomic_DNA"/>
</dbReference>